<dbReference type="NCBIfam" id="NF033681">
    <property type="entry name" value="ExeM_NucH_DNase"/>
    <property type="match status" value="1"/>
</dbReference>
<feature type="chain" id="PRO_5001898998" description="Endonuclease/exonuclease/phosphatase domain-containing protein" evidence="1">
    <location>
        <begin position="21"/>
        <end position="596"/>
    </location>
</feature>
<organism evidence="3 4">
    <name type="scientific">Pseudidiomarina salinarum</name>
    <dbReference type="NCBI Taxonomy" id="435908"/>
    <lineage>
        <taxon>Bacteria</taxon>
        <taxon>Pseudomonadati</taxon>
        <taxon>Pseudomonadota</taxon>
        <taxon>Gammaproteobacteria</taxon>
        <taxon>Alteromonadales</taxon>
        <taxon>Idiomarinaceae</taxon>
        <taxon>Pseudidiomarina</taxon>
    </lineage>
</organism>
<dbReference type="InterPro" id="IPR047971">
    <property type="entry name" value="ExeM-like"/>
</dbReference>
<dbReference type="Pfam" id="PF03372">
    <property type="entry name" value="Exo_endo_phos"/>
    <property type="match status" value="1"/>
</dbReference>
<evidence type="ECO:0000259" key="2">
    <source>
        <dbReference type="Pfam" id="PF03372"/>
    </source>
</evidence>
<sequence length="596" mass="64073">MNRPGFIKLGLAVVTLLGLAACDSPDPVVNCDSATHTLTEVQGTGNASPLAGDSVALRGVVTATFQGPGELGGFYLSSPADTENATAGIFIATAASDHQVKVGDDVWVQGVVEEANQQTQLSSVQQLQLCGSGKLPEPVTLELPVADRQQFEALEGVLVTLPQNLIVNGHYQLARHGQFQVAPIRMYTPTQVSAPGADAAELAARYRLMRLTIDDNRSPQPREVIYPAPALAADNTLRSGDTIEPVTGILSEFNGDYRLQPTTPVRVKVTNPRPAPPADAPADSVRVAAFNVLNYFNGEGEAKAFPTERGAKTLADFERQHQKILAALIALDADIVGLMEIENDGFGEHSAIYQLTTALREATGAPWQFIDATSNADDGRFGTDAIANGLIYRADRVAPVGDVLTVRAGPFLNRSRLPMIQGFKPADGAETMVIAVNHFKSKGSCPQDSANPNARQGDGQACWNAVRVESARLLTDFIASHPQLSSHQARVLLGDFNAYAMEDPIQALLAQGYHNLVESFEPGGYSYVYDGQAGSLDHLLVSDALKNRVLMQKHWSINADEPTALQYQYGGDQPGWYAPNPYRSSDHDPVYADIQF</sequence>
<dbReference type="SUPFAM" id="SSF56219">
    <property type="entry name" value="DNase I-like"/>
    <property type="match status" value="1"/>
</dbReference>
<dbReference type="STRING" id="435908.IDSA_05320"/>
<protein>
    <recommendedName>
        <fullName evidence="2">Endonuclease/exonuclease/phosphatase domain-containing protein</fullName>
    </recommendedName>
</protein>
<dbReference type="PANTHER" id="PTHR42834:SF1">
    <property type="entry name" value="ENDONUCLEASE_EXONUCLEASE_PHOSPHATASE FAMILY PROTEIN (AFU_ORTHOLOGUE AFUA_3G09210)"/>
    <property type="match status" value="1"/>
</dbReference>
<feature type="signal peptide" evidence="1">
    <location>
        <begin position="1"/>
        <end position="20"/>
    </location>
</feature>
<evidence type="ECO:0000256" key="1">
    <source>
        <dbReference type="SAM" id="SignalP"/>
    </source>
</evidence>
<dbReference type="PROSITE" id="PS51257">
    <property type="entry name" value="PROKAR_LIPOPROTEIN"/>
    <property type="match status" value="1"/>
</dbReference>
<proteinExistence type="predicted"/>
<dbReference type="InterPro" id="IPR005135">
    <property type="entry name" value="Endo/exonuclease/phosphatase"/>
</dbReference>
<feature type="domain" description="Endonuclease/exonuclease/phosphatase" evidence="2">
    <location>
        <begin position="295"/>
        <end position="587"/>
    </location>
</feature>
<name>A0A094IYA3_9GAMM</name>
<dbReference type="InterPro" id="IPR036691">
    <property type="entry name" value="Endo/exonu/phosph_ase_sf"/>
</dbReference>
<gene>
    <name evidence="3" type="ORF">IDSA_05320</name>
</gene>
<dbReference type="Gene3D" id="3.60.10.10">
    <property type="entry name" value="Endonuclease/exonuclease/phosphatase"/>
    <property type="match status" value="1"/>
</dbReference>
<dbReference type="EMBL" id="JPER01000001">
    <property type="protein sequence ID" value="KFZ32092.1"/>
    <property type="molecule type" value="Genomic_DNA"/>
</dbReference>
<dbReference type="CDD" id="cd04486">
    <property type="entry name" value="YhcR_OBF_like"/>
    <property type="match status" value="1"/>
</dbReference>
<dbReference type="RefSeq" id="WP_034774785.1">
    <property type="nucleotide sequence ID" value="NZ_JPER01000001.1"/>
</dbReference>
<dbReference type="CDD" id="cd10283">
    <property type="entry name" value="MnuA_DNase1-like"/>
    <property type="match status" value="1"/>
</dbReference>
<comment type="caution">
    <text evidence="3">The sequence shown here is derived from an EMBL/GenBank/DDBJ whole genome shotgun (WGS) entry which is preliminary data.</text>
</comment>
<dbReference type="eggNOG" id="COG2374">
    <property type="taxonomic scope" value="Bacteria"/>
</dbReference>
<dbReference type="GO" id="GO:0003824">
    <property type="term" value="F:catalytic activity"/>
    <property type="evidence" value="ECO:0007669"/>
    <property type="project" value="InterPro"/>
</dbReference>
<dbReference type="Proteomes" id="UP000054363">
    <property type="component" value="Unassembled WGS sequence"/>
</dbReference>
<dbReference type="PANTHER" id="PTHR42834">
    <property type="entry name" value="ENDONUCLEASE/EXONUCLEASE/PHOSPHATASE FAMILY PROTEIN (AFU_ORTHOLOGUE AFUA_3G09210)"/>
    <property type="match status" value="1"/>
</dbReference>
<accession>A0A094IYA3</accession>
<reference evidence="3 4" key="1">
    <citation type="submission" date="2014-06" db="EMBL/GenBank/DDBJ databases">
        <title>The draft genome sequence of Idiomarina salinarum ISL-52.</title>
        <authorList>
            <person name="Du J."/>
            <person name="Shao Z."/>
        </authorList>
    </citation>
    <scope>NUCLEOTIDE SEQUENCE [LARGE SCALE GENOMIC DNA]</scope>
    <source>
        <strain evidence="3 4">ISL-52</strain>
    </source>
</reference>
<keyword evidence="4" id="KW-1185">Reference proteome</keyword>
<dbReference type="AlphaFoldDB" id="A0A094IYA3"/>
<keyword evidence="1" id="KW-0732">Signal</keyword>
<evidence type="ECO:0000313" key="4">
    <source>
        <dbReference type="Proteomes" id="UP000054363"/>
    </source>
</evidence>
<dbReference type="OrthoDB" id="9800417at2"/>
<evidence type="ECO:0000313" key="3">
    <source>
        <dbReference type="EMBL" id="KFZ32092.1"/>
    </source>
</evidence>